<organism evidence="1">
    <name type="scientific">Klebsiella pneumoniae</name>
    <dbReference type="NCBI Taxonomy" id="573"/>
    <lineage>
        <taxon>Bacteria</taxon>
        <taxon>Pseudomonadati</taxon>
        <taxon>Pseudomonadota</taxon>
        <taxon>Gammaproteobacteria</taxon>
        <taxon>Enterobacterales</taxon>
        <taxon>Enterobacteriaceae</taxon>
        <taxon>Klebsiella/Raoultella group</taxon>
        <taxon>Klebsiella</taxon>
        <taxon>Klebsiella pneumoniae complex</taxon>
    </lineage>
</organism>
<dbReference type="AlphaFoldDB" id="A0A1B1LQX0"/>
<proteinExistence type="predicted"/>
<evidence type="ECO:0000313" key="1">
    <source>
        <dbReference type="EMBL" id="ANS55443.1"/>
    </source>
</evidence>
<reference evidence="1" key="1">
    <citation type="submission" date="2015-12" db="EMBL/GenBank/DDBJ databases">
        <title>Klebsiella pneumoniae strain KP04 plasmid pKP04VIM, complete sequence.</title>
        <authorList>
            <person name="Li R."/>
            <person name="Lin D."/>
            <person name="Chen C."/>
        </authorList>
    </citation>
    <scope>NUCLEOTIDE SEQUENCE</scope>
    <source>
        <plasmid evidence="1">pKP04VIM</plasmid>
    </source>
</reference>
<dbReference type="EMBL" id="KU318421">
    <property type="protein sequence ID" value="ANS55443.1"/>
    <property type="molecule type" value="Genomic_DNA"/>
</dbReference>
<dbReference type="RefSeq" id="WP_024266313.1">
    <property type="nucleotide sequence ID" value="NZ_AP018583.1"/>
</dbReference>
<name>A0A1B1LQX0_KLEPN</name>
<geneLocation type="plasmid" evidence="1">
    <name>pKP04VIM</name>
</geneLocation>
<protein>
    <submittedName>
        <fullName evidence="1">Uncharacterized protein</fullName>
    </submittedName>
</protein>
<keyword evidence="1" id="KW-0614">Plasmid</keyword>
<accession>A0A1B1LQX0</accession>
<sequence length="161" mass="18312">MPTVKTVVSKVFFFSIWLAIVLYIAYLSLSHFMLRGLDHEVATTYNDSEGFVSGNPISVKKVDPSDVRKTTTQERVTGVKWNYYRIGQNDTIGVFSYHQIKEGDILTITSPTEKVQEELRNGRLKKFEEFSFIESVVKNSKNVPFVKVCITNGSCFSAIRL</sequence>